<comment type="caution">
    <text evidence="1">The sequence shown here is derived from an EMBL/GenBank/DDBJ whole genome shotgun (WGS) entry which is preliminary data.</text>
</comment>
<protein>
    <submittedName>
        <fullName evidence="1">Uncharacterized protein</fullName>
    </submittedName>
</protein>
<name>A0ABU0RTR4_9ACTN</name>
<evidence type="ECO:0000313" key="2">
    <source>
        <dbReference type="Proteomes" id="UP001223072"/>
    </source>
</evidence>
<proteinExistence type="predicted"/>
<reference evidence="1 2" key="1">
    <citation type="submission" date="2023-07" db="EMBL/GenBank/DDBJ databases">
        <title>Comparative genomics of wheat-associated soil bacteria to identify genetic determinants of phenazine resistance.</title>
        <authorList>
            <person name="Mouncey N."/>
        </authorList>
    </citation>
    <scope>NUCLEOTIDE SEQUENCE [LARGE SCALE GENOMIC DNA]</scope>
    <source>
        <strain evidence="1 2">W2I16</strain>
    </source>
</reference>
<organism evidence="1 2">
    <name type="scientific">Streptomyces turgidiscabies</name>
    <dbReference type="NCBI Taxonomy" id="85558"/>
    <lineage>
        <taxon>Bacteria</taxon>
        <taxon>Bacillati</taxon>
        <taxon>Actinomycetota</taxon>
        <taxon>Actinomycetes</taxon>
        <taxon>Kitasatosporales</taxon>
        <taxon>Streptomycetaceae</taxon>
        <taxon>Streptomyces</taxon>
    </lineage>
</organism>
<keyword evidence="2" id="KW-1185">Reference proteome</keyword>
<dbReference type="EMBL" id="JAUSZS010000006">
    <property type="protein sequence ID" value="MDQ0935113.1"/>
    <property type="molecule type" value="Genomic_DNA"/>
</dbReference>
<dbReference type="Proteomes" id="UP001223072">
    <property type="component" value="Unassembled WGS sequence"/>
</dbReference>
<gene>
    <name evidence="1" type="ORF">QFZ49_005084</name>
</gene>
<accession>A0ABU0RTR4</accession>
<sequence>MPSTATQPGLEPAGGLVESFGVPAVRTTPKTLAGDLAKSLAEPGPSVVMLLAVLRMFAPTHL</sequence>
<evidence type="ECO:0000313" key="1">
    <source>
        <dbReference type="EMBL" id="MDQ0935113.1"/>
    </source>
</evidence>